<name>A0AAE9E9S9_CAEBR</name>
<keyword evidence="2" id="KW-1185">Reference proteome</keyword>
<sequence>MKQDFKGFWIDEVRNGSEPSSSKVFTWSDGYTTVNDVLNDSETSALSGTCCQGQSREDCLIISRIGEPKAINDVECDSTQYGFVCGYQLA</sequence>
<dbReference type="Gene3D" id="3.10.100.10">
    <property type="entry name" value="Mannose-Binding Protein A, subunit A"/>
    <property type="match status" value="1"/>
</dbReference>
<reference evidence="1 2" key="1">
    <citation type="submission" date="2022-04" db="EMBL/GenBank/DDBJ databases">
        <title>Chromosome-level reference genomes for two strains of Caenorhabditis briggsae: an improved platform for comparative genomics.</title>
        <authorList>
            <person name="Stevens L."/>
            <person name="Andersen E."/>
        </authorList>
    </citation>
    <scope>NUCLEOTIDE SEQUENCE [LARGE SCALE GENOMIC DNA]</scope>
    <source>
        <strain evidence="1">VX34</strain>
        <tissue evidence="1">Whole-organism</tissue>
    </source>
</reference>
<dbReference type="SUPFAM" id="SSF56436">
    <property type="entry name" value="C-type lectin-like"/>
    <property type="match status" value="1"/>
</dbReference>
<proteinExistence type="predicted"/>
<accession>A0AAE9E9S9</accession>
<organism evidence="1 2">
    <name type="scientific">Caenorhabditis briggsae</name>
    <dbReference type="NCBI Taxonomy" id="6238"/>
    <lineage>
        <taxon>Eukaryota</taxon>
        <taxon>Metazoa</taxon>
        <taxon>Ecdysozoa</taxon>
        <taxon>Nematoda</taxon>
        <taxon>Chromadorea</taxon>
        <taxon>Rhabditida</taxon>
        <taxon>Rhabditina</taxon>
        <taxon>Rhabditomorpha</taxon>
        <taxon>Rhabditoidea</taxon>
        <taxon>Rhabditidae</taxon>
        <taxon>Peloderinae</taxon>
        <taxon>Caenorhabditis</taxon>
    </lineage>
</organism>
<evidence type="ECO:0000313" key="2">
    <source>
        <dbReference type="Proteomes" id="UP000829354"/>
    </source>
</evidence>
<evidence type="ECO:0000313" key="1">
    <source>
        <dbReference type="EMBL" id="UMM18743.1"/>
    </source>
</evidence>
<gene>
    <name evidence="1" type="ORF">L5515_014666</name>
</gene>
<dbReference type="EMBL" id="CP092621">
    <property type="protein sequence ID" value="UMM18743.1"/>
    <property type="molecule type" value="Genomic_DNA"/>
</dbReference>
<dbReference type="InterPro" id="IPR016187">
    <property type="entry name" value="CTDL_fold"/>
</dbReference>
<dbReference type="InterPro" id="IPR016186">
    <property type="entry name" value="C-type_lectin-like/link_sf"/>
</dbReference>
<dbReference type="Proteomes" id="UP000829354">
    <property type="component" value="Chromosome II"/>
</dbReference>
<dbReference type="AlphaFoldDB" id="A0AAE9E9S9"/>
<protein>
    <submittedName>
        <fullName evidence="1">Uncharacterized protein</fullName>
    </submittedName>
</protein>